<protein>
    <submittedName>
        <fullName evidence="1">Uncharacterized protein</fullName>
    </submittedName>
</protein>
<evidence type="ECO:0000313" key="2">
    <source>
        <dbReference type="Proteomes" id="UP000182836"/>
    </source>
</evidence>
<gene>
    <name evidence="1" type="ORF">SAMN04487909_12676</name>
</gene>
<reference evidence="1 2" key="1">
    <citation type="submission" date="2016-10" db="EMBL/GenBank/DDBJ databases">
        <authorList>
            <person name="de Groot N.N."/>
        </authorList>
    </citation>
    <scope>NUCLEOTIDE SEQUENCE [LARGE SCALE GENOMIC DNA]</scope>
    <source>
        <strain evidence="1 2">DSM 2895</strain>
    </source>
</reference>
<proteinExistence type="predicted"/>
<dbReference type="AlphaFoldDB" id="A0A1G8W2W5"/>
<name>A0A1G8W2W5_ANEMI</name>
<evidence type="ECO:0000313" key="1">
    <source>
        <dbReference type="EMBL" id="SDJ72609.1"/>
    </source>
</evidence>
<sequence length="58" mass="6808">MIRGITVYGKAEILDSIPFNGYLQLFVDIANYCMYYVRHKYRNLLTVSKRMVFIANAL</sequence>
<organism evidence="1 2">
    <name type="scientific">Aneurinibacillus migulanus</name>
    <name type="common">Bacillus migulanus</name>
    <dbReference type="NCBI Taxonomy" id="47500"/>
    <lineage>
        <taxon>Bacteria</taxon>
        <taxon>Bacillati</taxon>
        <taxon>Bacillota</taxon>
        <taxon>Bacilli</taxon>
        <taxon>Bacillales</taxon>
        <taxon>Paenibacillaceae</taxon>
        <taxon>Aneurinibacillus group</taxon>
        <taxon>Aneurinibacillus</taxon>
    </lineage>
</organism>
<accession>A0A1G8W2W5</accession>
<dbReference type="EMBL" id="FNED01000026">
    <property type="protein sequence ID" value="SDJ72609.1"/>
    <property type="molecule type" value="Genomic_DNA"/>
</dbReference>
<dbReference type="Proteomes" id="UP000182836">
    <property type="component" value="Unassembled WGS sequence"/>
</dbReference>